<evidence type="ECO:0000313" key="1">
    <source>
        <dbReference type="EMBL" id="GKT43584.1"/>
    </source>
</evidence>
<evidence type="ECO:0008006" key="3">
    <source>
        <dbReference type="Google" id="ProtNLM"/>
    </source>
</evidence>
<dbReference type="GO" id="GO:0008061">
    <property type="term" value="F:chitin binding"/>
    <property type="evidence" value="ECO:0007669"/>
    <property type="project" value="InterPro"/>
</dbReference>
<sequence>MQFLSWNHNIQGSCSGIATGQRISCDVPGTHTDAGGSLLNKSPGGTAPKPNATITALGATGSPTYYETATPANPTQSGTISQCGAYYLVAPGDDCFTVNQRFNLAAGRLWE</sequence>
<dbReference type="RefSeq" id="XP_049125934.1">
    <property type="nucleotide sequence ID" value="XM_049269977.1"/>
</dbReference>
<keyword evidence="2" id="KW-1185">Reference proteome</keyword>
<dbReference type="InterPro" id="IPR052210">
    <property type="entry name" value="LysM1-like"/>
</dbReference>
<comment type="caution">
    <text evidence="1">The sequence shown here is derived from an EMBL/GenBank/DDBJ whole genome shotgun (WGS) entry which is preliminary data.</text>
</comment>
<evidence type="ECO:0000313" key="2">
    <source>
        <dbReference type="Proteomes" id="UP001055115"/>
    </source>
</evidence>
<dbReference type="PANTHER" id="PTHR34997:SF1">
    <property type="entry name" value="PEPTIDOGLYCAN-BINDING LYSIN DOMAIN"/>
    <property type="match status" value="1"/>
</dbReference>
<accession>A0AA37LA92</accession>
<gene>
    <name evidence="1" type="ORF">ColSpa_03765</name>
</gene>
<dbReference type="Proteomes" id="UP001055115">
    <property type="component" value="Unassembled WGS sequence"/>
</dbReference>
<proteinExistence type="predicted"/>
<dbReference type="PANTHER" id="PTHR34997">
    <property type="entry name" value="AM15"/>
    <property type="match status" value="1"/>
</dbReference>
<dbReference type="GeneID" id="73324567"/>
<organism evidence="1 2">
    <name type="scientific">Colletotrichum spaethianum</name>
    <dbReference type="NCBI Taxonomy" id="700344"/>
    <lineage>
        <taxon>Eukaryota</taxon>
        <taxon>Fungi</taxon>
        <taxon>Dikarya</taxon>
        <taxon>Ascomycota</taxon>
        <taxon>Pezizomycotina</taxon>
        <taxon>Sordariomycetes</taxon>
        <taxon>Hypocreomycetidae</taxon>
        <taxon>Glomerellales</taxon>
        <taxon>Glomerellaceae</taxon>
        <taxon>Colletotrichum</taxon>
        <taxon>Colletotrichum spaethianum species complex</taxon>
    </lineage>
</organism>
<name>A0AA37LA92_9PEZI</name>
<protein>
    <recommendedName>
        <fullName evidence="3">LysM domain-containing protein</fullName>
    </recommendedName>
</protein>
<dbReference type="EMBL" id="BQXU01000007">
    <property type="protein sequence ID" value="GKT43584.1"/>
    <property type="molecule type" value="Genomic_DNA"/>
</dbReference>
<reference evidence="1 2" key="1">
    <citation type="submission" date="2022-03" db="EMBL/GenBank/DDBJ databases">
        <title>Genome data of Colletotrichum spp.</title>
        <authorList>
            <person name="Utami Y.D."/>
            <person name="Hiruma K."/>
        </authorList>
    </citation>
    <scope>NUCLEOTIDE SEQUENCE [LARGE SCALE GENOMIC DNA]</scope>
    <source>
        <strain evidence="1 2">MAFF 239500</strain>
    </source>
</reference>
<dbReference type="AlphaFoldDB" id="A0AA37LA92"/>